<proteinExistence type="predicted"/>
<evidence type="ECO:0000313" key="1">
    <source>
        <dbReference type="EMBL" id="CAF2083807.1"/>
    </source>
</evidence>
<dbReference type="Proteomes" id="UP001295469">
    <property type="component" value="Chromosome A06"/>
</dbReference>
<name>A0A816S551_BRANA</name>
<dbReference type="EMBL" id="HG994360">
    <property type="protein sequence ID" value="CAF2083807.1"/>
    <property type="molecule type" value="Genomic_DNA"/>
</dbReference>
<organism evidence="1">
    <name type="scientific">Brassica napus</name>
    <name type="common">Rape</name>
    <dbReference type="NCBI Taxonomy" id="3708"/>
    <lineage>
        <taxon>Eukaryota</taxon>
        <taxon>Viridiplantae</taxon>
        <taxon>Streptophyta</taxon>
        <taxon>Embryophyta</taxon>
        <taxon>Tracheophyta</taxon>
        <taxon>Spermatophyta</taxon>
        <taxon>Magnoliopsida</taxon>
        <taxon>eudicotyledons</taxon>
        <taxon>Gunneridae</taxon>
        <taxon>Pentapetalae</taxon>
        <taxon>rosids</taxon>
        <taxon>malvids</taxon>
        <taxon>Brassicales</taxon>
        <taxon>Brassicaceae</taxon>
        <taxon>Brassiceae</taxon>
        <taxon>Brassica</taxon>
    </lineage>
</organism>
<dbReference type="AlphaFoldDB" id="A0A816S551"/>
<gene>
    <name evidence="1" type="ORF">DARMORV10_A06P13830.1</name>
</gene>
<protein>
    <submittedName>
        <fullName evidence="1">(rape) hypothetical protein</fullName>
    </submittedName>
</protein>
<reference evidence="1" key="1">
    <citation type="submission" date="2021-01" db="EMBL/GenBank/DDBJ databases">
        <authorList>
            <consortium name="Genoscope - CEA"/>
            <person name="William W."/>
        </authorList>
    </citation>
    <scope>NUCLEOTIDE SEQUENCE</scope>
</reference>
<sequence>MMIVPTINLLDATTLVKVVSHVEIRRVFVFKEMAAKLPYDNRILLYRKPMIYECGESCSCPAGLQEQPISKRFETPVGSVQDGELRLGVTLVGAHTSRDFYLRVGWHS</sequence>
<accession>A0A816S551</accession>